<comment type="similarity">
    <text evidence="6">Belongs to the peptidase S1 family. CLIP subfamily.</text>
</comment>
<dbReference type="InterPro" id="IPR051487">
    <property type="entry name" value="Ser/Thr_Proteases_Immune/Dev"/>
</dbReference>
<comment type="subcellular location">
    <subcellularLocation>
        <location evidence="1">Secreted</location>
    </subcellularLocation>
</comment>
<evidence type="ECO:0000259" key="9">
    <source>
        <dbReference type="PROSITE" id="PS50923"/>
    </source>
</evidence>
<dbReference type="GO" id="GO:0005576">
    <property type="term" value="C:extracellular region"/>
    <property type="evidence" value="ECO:0007669"/>
    <property type="project" value="UniProtKB-SubCell"/>
</dbReference>
<dbReference type="Pfam" id="PF00084">
    <property type="entry name" value="Sushi"/>
    <property type="match status" value="1"/>
</dbReference>
<name>A0A482VY87_ASBVE</name>
<dbReference type="SMART" id="SM00032">
    <property type="entry name" value="CCP"/>
    <property type="match status" value="3"/>
</dbReference>
<dbReference type="Pfam" id="PF00089">
    <property type="entry name" value="Trypsin"/>
    <property type="match status" value="2"/>
</dbReference>
<protein>
    <submittedName>
        <fullName evidence="10">Trypsin domain containing protein</fullName>
    </submittedName>
</protein>
<comment type="caution">
    <text evidence="10">The sequence shown here is derived from an EMBL/GenBank/DDBJ whole genome shotgun (WGS) entry which is preliminary data.</text>
</comment>
<dbReference type="InterPro" id="IPR043504">
    <property type="entry name" value="Peptidase_S1_PA_chymotrypsin"/>
</dbReference>
<dbReference type="InterPro" id="IPR035976">
    <property type="entry name" value="Sushi/SCR/CCP_sf"/>
</dbReference>
<proteinExistence type="inferred from homology"/>
<evidence type="ECO:0000256" key="7">
    <source>
        <dbReference type="PROSITE-ProRule" id="PRU00302"/>
    </source>
</evidence>
<evidence type="ECO:0000313" key="10">
    <source>
        <dbReference type="EMBL" id="RZC37543.1"/>
    </source>
</evidence>
<dbReference type="Gene3D" id="2.40.10.10">
    <property type="entry name" value="Trypsin-like serine proteases"/>
    <property type="match status" value="3"/>
</dbReference>
<evidence type="ECO:0000259" key="8">
    <source>
        <dbReference type="PROSITE" id="PS50240"/>
    </source>
</evidence>
<dbReference type="SUPFAM" id="SSF50494">
    <property type="entry name" value="Trypsin-like serine proteases"/>
    <property type="match status" value="2"/>
</dbReference>
<dbReference type="InterPro" id="IPR001254">
    <property type="entry name" value="Trypsin_dom"/>
</dbReference>
<keyword evidence="7" id="KW-0768">Sushi</keyword>
<evidence type="ECO:0000256" key="3">
    <source>
        <dbReference type="ARBA" id="ARBA00022729"/>
    </source>
</evidence>
<dbReference type="PANTHER" id="PTHR24256">
    <property type="entry name" value="TRYPTASE-RELATED"/>
    <property type="match status" value="1"/>
</dbReference>
<keyword evidence="2" id="KW-0964">Secreted</keyword>
<gene>
    <name evidence="10" type="ORF">BDFB_007598</name>
</gene>
<feature type="domain" description="Sushi" evidence="9">
    <location>
        <begin position="691"/>
        <end position="757"/>
    </location>
</feature>
<evidence type="ECO:0000256" key="6">
    <source>
        <dbReference type="ARBA" id="ARBA00024195"/>
    </source>
</evidence>
<dbReference type="STRING" id="1661398.A0A482VY87"/>
<sequence>APGCRIDTGGGLVSKNPFDNKHYLTGIISVFPSIHGKVCDNKRWVLFTQVSKYMSNFIIEKNNIPSTNTDCQWNKCDKRGLSLAGRHIQNRRENQTVNLRRVLDQSETNFNRNFDDPRDTDAQFSTLKNIFVPENYQGELQNYLADIAVLITENSFTLTRAVEPVCIDWVGKYENQFLRPSVTGFVSGWGFTRENSEPSEELKDLEVPYIERDECEENLPSDYDIYLTSDKICSGFLNKSRAVCSGDSGGGLVFKNMNDGRYYIAGIVSLSPQAPTGGCDSQQYALYTKVAAYINDFVLEKVQLNGCILPEHPILGEWSVYDSINTNLLPGMWVPAKTVLQIKCDTLYKLSGPAVILCTDGKWSSNISQCLRTCPPRYSTAGTKVMCTYKDNMVTENCTEAIDDMNAVLFMNILDHLNHELICVVLVLGLKNSMNVFQVDYVNQKMLQCNLYFFYISVCGQKPLRAETLIINGTNAKKDDYPWKCVTNFKGEKESKDIYNVAVGKYYRDYDDPRDADRAQFSTVDYHYQLEKLQEIFIPEVYKGTNGNFFGDIAVLVTTKTFKISRIVQPVCVDWVEKYNIEHLNTSGNLYGYVTGWGFTTEGANASEELKELKVPIRDNKQCREAFPSNFNKYFTSDKICAGYLNQSASVCSGDSGNGLVIEHDARHYIAGIVSVAPKGLNGCNSQQDGEKCLLPEHPSNGQWSVVGSKLSAEPGTMISSTTTIHITCSKYHILNGPSLIQCKAGQWESRIGTCLAPCPPLTSTRSMEVNCNNDVNCMNATHGTLATFKCAPFYENLELNRNPFRTCQNGQWKPEVPICVPVCGIKPISTGRKQKPYYPWNVAVYEREGNNKNFKCAGSLVRNAYLMRMVTSFLQHDTWLLLENLLKIMKILKTLKLSILT</sequence>
<dbReference type="InterPro" id="IPR000436">
    <property type="entry name" value="Sushi_SCR_CCP_dom"/>
</dbReference>
<feature type="domain" description="Sushi" evidence="9">
    <location>
        <begin position="305"/>
        <end position="372"/>
    </location>
</feature>
<feature type="domain" description="Peptidase S1" evidence="8">
    <location>
        <begin position="470"/>
        <end position="754"/>
    </location>
</feature>
<keyword evidence="11" id="KW-1185">Reference proteome</keyword>
<reference evidence="10 11" key="1">
    <citation type="submission" date="2017-03" db="EMBL/GenBank/DDBJ databases">
        <title>Genome of the blue death feigning beetle - Asbolus verrucosus.</title>
        <authorList>
            <person name="Rider S.D."/>
        </authorList>
    </citation>
    <scope>NUCLEOTIDE SEQUENCE [LARGE SCALE GENOMIC DNA]</scope>
    <source>
        <strain evidence="10">Butters</strain>
        <tissue evidence="10">Head and leg muscle</tissue>
    </source>
</reference>
<keyword evidence="4" id="KW-1015">Disulfide bond</keyword>
<feature type="non-terminal residue" evidence="10">
    <location>
        <position position="1"/>
    </location>
</feature>
<evidence type="ECO:0000256" key="1">
    <source>
        <dbReference type="ARBA" id="ARBA00004613"/>
    </source>
</evidence>
<accession>A0A482VY87</accession>
<dbReference type="SUPFAM" id="SSF57535">
    <property type="entry name" value="Complement control module/SCR domain"/>
    <property type="match status" value="3"/>
</dbReference>
<dbReference type="FunFam" id="2.40.10.10:FF:000054">
    <property type="entry name" value="Complement C1r subcomponent"/>
    <property type="match status" value="1"/>
</dbReference>
<dbReference type="GO" id="GO:0004252">
    <property type="term" value="F:serine-type endopeptidase activity"/>
    <property type="evidence" value="ECO:0007669"/>
    <property type="project" value="InterPro"/>
</dbReference>
<dbReference type="PROSITE" id="PS50923">
    <property type="entry name" value="SUSHI"/>
    <property type="match status" value="2"/>
</dbReference>
<dbReference type="AlphaFoldDB" id="A0A482VY87"/>
<dbReference type="Gene3D" id="2.10.70.10">
    <property type="entry name" value="Complement Module, domain 1"/>
    <property type="match status" value="3"/>
</dbReference>
<dbReference type="EMBL" id="QDEB01051793">
    <property type="protein sequence ID" value="RZC37543.1"/>
    <property type="molecule type" value="Genomic_DNA"/>
</dbReference>
<dbReference type="Proteomes" id="UP000292052">
    <property type="component" value="Unassembled WGS sequence"/>
</dbReference>
<dbReference type="SMART" id="SM00020">
    <property type="entry name" value="Tryp_SPc"/>
    <property type="match status" value="2"/>
</dbReference>
<dbReference type="CDD" id="cd00033">
    <property type="entry name" value="CCP"/>
    <property type="match status" value="3"/>
</dbReference>
<evidence type="ECO:0000313" key="11">
    <source>
        <dbReference type="Proteomes" id="UP000292052"/>
    </source>
</evidence>
<dbReference type="OrthoDB" id="6744641at2759"/>
<evidence type="ECO:0000256" key="4">
    <source>
        <dbReference type="ARBA" id="ARBA00023157"/>
    </source>
</evidence>
<comment type="caution">
    <text evidence="7">Lacks conserved residue(s) required for the propagation of feature annotation.</text>
</comment>
<organism evidence="10 11">
    <name type="scientific">Asbolus verrucosus</name>
    <name type="common">Desert ironclad beetle</name>
    <dbReference type="NCBI Taxonomy" id="1661398"/>
    <lineage>
        <taxon>Eukaryota</taxon>
        <taxon>Metazoa</taxon>
        <taxon>Ecdysozoa</taxon>
        <taxon>Arthropoda</taxon>
        <taxon>Hexapoda</taxon>
        <taxon>Insecta</taxon>
        <taxon>Pterygota</taxon>
        <taxon>Neoptera</taxon>
        <taxon>Endopterygota</taxon>
        <taxon>Coleoptera</taxon>
        <taxon>Polyphaga</taxon>
        <taxon>Cucujiformia</taxon>
        <taxon>Tenebrionidae</taxon>
        <taxon>Pimeliinae</taxon>
        <taxon>Asbolus</taxon>
    </lineage>
</organism>
<feature type="domain" description="Peptidase S1" evidence="8">
    <location>
        <begin position="8"/>
        <end position="303"/>
    </location>
</feature>
<keyword evidence="5" id="KW-0325">Glycoprotein</keyword>
<dbReference type="PROSITE" id="PS50240">
    <property type="entry name" value="TRYPSIN_DOM"/>
    <property type="match status" value="2"/>
</dbReference>
<dbReference type="GO" id="GO:0006508">
    <property type="term" value="P:proteolysis"/>
    <property type="evidence" value="ECO:0007669"/>
    <property type="project" value="InterPro"/>
</dbReference>
<evidence type="ECO:0000256" key="2">
    <source>
        <dbReference type="ARBA" id="ARBA00022525"/>
    </source>
</evidence>
<evidence type="ECO:0000256" key="5">
    <source>
        <dbReference type="ARBA" id="ARBA00023180"/>
    </source>
</evidence>
<dbReference type="InterPro" id="IPR009003">
    <property type="entry name" value="Peptidase_S1_PA"/>
</dbReference>
<keyword evidence="3" id="KW-0732">Signal</keyword>